<dbReference type="EMBL" id="CADCXU010014246">
    <property type="protein sequence ID" value="CAB0003957.1"/>
    <property type="molecule type" value="Genomic_DNA"/>
</dbReference>
<proteinExistence type="predicted"/>
<protein>
    <submittedName>
        <fullName evidence="1">Uncharacterized protein</fullName>
    </submittedName>
</protein>
<evidence type="ECO:0000313" key="1">
    <source>
        <dbReference type="EMBL" id="CAB0003957.1"/>
    </source>
</evidence>
<keyword evidence="2" id="KW-1185">Reference proteome</keyword>
<feature type="non-terminal residue" evidence="1">
    <location>
        <position position="1"/>
    </location>
</feature>
<organism evidence="1 2">
    <name type="scientific">Nesidiocoris tenuis</name>
    <dbReference type="NCBI Taxonomy" id="355587"/>
    <lineage>
        <taxon>Eukaryota</taxon>
        <taxon>Metazoa</taxon>
        <taxon>Ecdysozoa</taxon>
        <taxon>Arthropoda</taxon>
        <taxon>Hexapoda</taxon>
        <taxon>Insecta</taxon>
        <taxon>Pterygota</taxon>
        <taxon>Neoptera</taxon>
        <taxon>Paraneoptera</taxon>
        <taxon>Hemiptera</taxon>
        <taxon>Heteroptera</taxon>
        <taxon>Panheteroptera</taxon>
        <taxon>Cimicomorpha</taxon>
        <taxon>Miridae</taxon>
        <taxon>Dicyphina</taxon>
        <taxon>Nesidiocoris</taxon>
    </lineage>
</organism>
<name>A0A6H5GJ83_9HEMI</name>
<reference evidence="1 2" key="1">
    <citation type="submission" date="2020-02" db="EMBL/GenBank/DDBJ databases">
        <authorList>
            <person name="Ferguson B K."/>
        </authorList>
    </citation>
    <scope>NUCLEOTIDE SEQUENCE [LARGE SCALE GENOMIC DNA]</scope>
</reference>
<evidence type="ECO:0000313" key="2">
    <source>
        <dbReference type="Proteomes" id="UP000479000"/>
    </source>
</evidence>
<sequence length="64" mass="7208">LPVLTMSTVIRLQSISFDGSAARAFSELDFSATKLIVYQVRYLEKKNSGYFQQGQPSGDEWQCT</sequence>
<dbReference type="AlphaFoldDB" id="A0A6H5GJ83"/>
<dbReference type="Proteomes" id="UP000479000">
    <property type="component" value="Unassembled WGS sequence"/>
</dbReference>
<accession>A0A6H5GJ83</accession>
<gene>
    <name evidence="1" type="ORF">NTEN_LOCUS9434</name>
</gene>